<sequence>MLSKTTEYALRSIVYIAMADAEGKRVGIKEIANELELPAHFMGKILQDMVRKGVIASIKGPNGGFFLHRPADEISILEVVRLIDGLEAFKKCGMGMKQCSDKHPCPLHDEIKVYRDHLLQVFRDKTIQSLVDDVKTGKYFIKNQPEEMLNGTVRGIA</sequence>
<dbReference type="PROSITE" id="PS51197">
    <property type="entry name" value="HTH_RRF2_2"/>
    <property type="match status" value="1"/>
</dbReference>
<dbReference type="GO" id="GO:0003700">
    <property type="term" value="F:DNA-binding transcription factor activity"/>
    <property type="evidence" value="ECO:0007669"/>
    <property type="project" value="TreeGrafter"/>
</dbReference>
<dbReference type="SUPFAM" id="SSF46785">
    <property type="entry name" value="Winged helix' DNA-binding domain"/>
    <property type="match status" value="1"/>
</dbReference>
<dbReference type="InterPro" id="IPR036390">
    <property type="entry name" value="WH_DNA-bd_sf"/>
</dbReference>
<dbReference type="GO" id="GO:0005829">
    <property type="term" value="C:cytosol"/>
    <property type="evidence" value="ECO:0007669"/>
    <property type="project" value="TreeGrafter"/>
</dbReference>
<keyword evidence="2" id="KW-1185">Reference proteome</keyword>
<name>A0A1R3WAP1_9BACT</name>
<dbReference type="Gene3D" id="1.10.10.10">
    <property type="entry name" value="Winged helix-like DNA-binding domain superfamily/Winged helix DNA-binding domain"/>
    <property type="match status" value="1"/>
</dbReference>
<dbReference type="PANTHER" id="PTHR33221">
    <property type="entry name" value="WINGED HELIX-TURN-HELIX TRANSCRIPTIONAL REGULATOR, RRF2 FAMILY"/>
    <property type="match status" value="1"/>
</dbReference>
<dbReference type="InterPro" id="IPR000944">
    <property type="entry name" value="Tscrpt_reg_Rrf2"/>
</dbReference>
<dbReference type="InterPro" id="IPR036388">
    <property type="entry name" value="WH-like_DNA-bd_sf"/>
</dbReference>
<organism evidence="1 2">
    <name type="scientific">Pontibacter indicus</name>
    <dbReference type="NCBI Taxonomy" id="1317125"/>
    <lineage>
        <taxon>Bacteria</taxon>
        <taxon>Pseudomonadati</taxon>
        <taxon>Bacteroidota</taxon>
        <taxon>Cytophagia</taxon>
        <taxon>Cytophagales</taxon>
        <taxon>Hymenobacteraceae</taxon>
        <taxon>Pontibacter</taxon>
    </lineage>
</organism>
<dbReference type="AlphaFoldDB" id="A0A1R3WAP1"/>
<dbReference type="PANTHER" id="PTHR33221:SF13">
    <property type="entry name" value="TRANSCRIPTIONAL REGULATOR-RELATED"/>
    <property type="match status" value="1"/>
</dbReference>
<accession>A0A1R3WAP1</accession>
<proteinExistence type="predicted"/>
<protein>
    <submittedName>
        <fullName evidence="1">Transcriptional regulator, BadM/Rrf2 family</fullName>
    </submittedName>
</protein>
<dbReference type="STRING" id="1317125.SAMN05444128_0176"/>
<dbReference type="NCBIfam" id="TIGR00738">
    <property type="entry name" value="rrf2_super"/>
    <property type="match status" value="1"/>
</dbReference>
<dbReference type="RefSeq" id="WP_076665638.1">
    <property type="nucleotide sequence ID" value="NZ_FTPP01000001.1"/>
</dbReference>
<evidence type="ECO:0000313" key="1">
    <source>
        <dbReference type="EMBL" id="SIT75075.1"/>
    </source>
</evidence>
<dbReference type="OrthoDB" id="9808360at2"/>
<gene>
    <name evidence="1" type="ORF">SAMN05444128_0176</name>
</gene>
<reference evidence="2" key="1">
    <citation type="submission" date="2017-01" db="EMBL/GenBank/DDBJ databases">
        <authorList>
            <person name="Varghese N."/>
            <person name="Submissions S."/>
        </authorList>
    </citation>
    <scope>NUCLEOTIDE SEQUENCE [LARGE SCALE GENOMIC DNA]</scope>
    <source>
        <strain evidence="2">LP100</strain>
    </source>
</reference>
<dbReference type="EMBL" id="FTPP01000001">
    <property type="protein sequence ID" value="SIT75075.1"/>
    <property type="molecule type" value="Genomic_DNA"/>
</dbReference>
<dbReference type="Pfam" id="PF02082">
    <property type="entry name" value="Rrf2"/>
    <property type="match status" value="1"/>
</dbReference>
<evidence type="ECO:0000313" key="2">
    <source>
        <dbReference type="Proteomes" id="UP000187181"/>
    </source>
</evidence>
<dbReference type="Proteomes" id="UP000187181">
    <property type="component" value="Unassembled WGS sequence"/>
</dbReference>